<organism evidence="11 12">
    <name type="scientific">Streptococcus pneumoniae</name>
    <dbReference type="NCBI Taxonomy" id="1313"/>
    <lineage>
        <taxon>Bacteria</taxon>
        <taxon>Bacillati</taxon>
        <taxon>Bacillota</taxon>
        <taxon>Bacilli</taxon>
        <taxon>Lactobacillales</taxon>
        <taxon>Streptococcaceae</taxon>
        <taxon>Streptococcus</taxon>
    </lineage>
</organism>
<evidence type="ECO:0000256" key="3">
    <source>
        <dbReference type="ARBA" id="ARBA00022448"/>
    </source>
</evidence>
<evidence type="ECO:0000256" key="1">
    <source>
        <dbReference type="ARBA" id="ARBA00004202"/>
    </source>
</evidence>
<dbReference type="Pfam" id="PF00005">
    <property type="entry name" value="ABC_tran"/>
    <property type="match status" value="2"/>
</dbReference>
<keyword evidence="5" id="KW-0677">Repeat</keyword>
<dbReference type="GO" id="GO:0005524">
    <property type="term" value="F:ATP binding"/>
    <property type="evidence" value="ECO:0007669"/>
    <property type="project" value="UniProtKB-KW"/>
</dbReference>
<comment type="similarity">
    <text evidence="2">Belongs to the ABC transporter superfamily.</text>
</comment>
<keyword evidence="6" id="KW-0547">Nucleotide-binding</keyword>
<evidence type="ECO:0000256" key="5">
    <source>
        <dbReference type="ARBA" id="ARBA00022737"/>
    </source>
</evidence>
<keyword evidence="9" id="KW-0472">Membrane</keyword>
<dbReference type="Gene3D" id="3.40.50.300">
    <property type="entry name" value="P-loop containing nucleotide triphosphate hydrolases"/>
    <property type="match status" value="2"/>
</dbReference>
<proteinExistence type="inferred from homology"/>
<evidence type="ECO:0000256" key="7">
    <source>
        <dbReference type="ARBA" id="ARBA00022840"/>
    </source>
</evidence>
<dbReference type="GO" id="GO:0042626">
    <property type="term" value="F:ATPase-coupled transmembrane transporter activity"/>
    <property type="evidence" value="ECO:0007669"/>
    <property type="project" value="TreeGrafter"/>
</dbReference>
<keyword evidence="7 11" id="KW-0067">ATP-binding</keyword>
<keyword evidence="4" id="KW-1003">Cell membrane</keyword>
<dbReference type="EMBL" id="WNHJ01000003">
    <property type="protein sequence ID" value="MTV62065.1"/>
    <property type="molecule type" value="Genomic_DNA"/>
</dbReference>
<evidence type="ECO:0000256" key="2">
    <source>
        <dbReference type="ARBA" id="ARBA00005417"/>
    </source>
</evidence>
<evidence type="ECO:0000313" key="11">
    <source>
        <dbReference type="EMBL" id="MTV62065.1"/>
    </source>
</evidence>
<comment type="subcellular location">
    <subcellularLocation>
        <location evidence="1">Cell membrane</location>
        <topology evidence="1">Peripheral membrane protein</topology>
    </subcellularLocation>
</comment>
<dbReference type="InterPro" id="IPR027417">
    <property type="entry name" value="P-loop_NTPase"/>
</dbReference>
<comment type="function">
    <text evidence="10">Probably part of an ABC transporter complex. Responsible for energy coupling to the transport system.</text>
</comment>
<dbReference type="PROSITE" id="PS50893">
    <property type="entry name" value="ABC_TRANSPORTER_2"/>
    <property type="match status" value="2"/>
</dbReference>
<keyword evidence="8" id="KW-1278">Translocase</keyword>
<sequence>MVEIKNLSLDYGEEHILDDISLSIAEGECVLFTGKSGNGKSSLINSINGLAVRYDNAKTKGEIIIDGKNIKNLELYQISMLVSTVFQNPKTYFFNVNTTLELLFYLENIGLAREEMDRRLKDMLEIFPIKNLLNRNIFNLSGGEKQILCIAASYIAGTKIIVMDEPSSNLDIKSISVLAKMLKILKEKGISIIVAEHRIYYLMDIVDRVFLIDKGKLKKTYTRSEFLKLDKNELNALSLRDKELSKLKVPYLKEGGEYQIKNLSYKFTDDECLSLKDISFKLGKIYGIIGSNGRGKSTLLRCLIGLEKKSKEEIYFKGEKLSKKERLKNSSLVMQDVNHQLFTDEVFNELRLGVKNFDEEKAKIILKDLGLDEFIERHPMSLSGGQKQRLAIASVMCKNSPFVFFDEPSSGMDYSNMIKISELINKYKTMDKIIFIVSHDIEFLNEVADEIFEL</sequence>
<dbReference type="AlphaFoldDB" id="A0A0B7LTA5"/>
<dbReference type="GO" id="GO:0016887">
    <property type="term" value="F:ATP hydrolysis activity"/>
    <property type="evidence" value="ECO:0007669"/>
    <property type="project" value="InterPro"/>
</dbReference>
<dbReference type="Proteomes" id="UP000474228">
    <property type="component" value="Unassembled WGS sequence"/>
</dbReference>
<protein>
    <submittedName>
        <fullName evidence="11">ATP-binding cassette domain-containing protein</fullName>
    </submittedName>
</protein>
<dbReference type="GO" id="GO:0043190">
    <property type="term" value="C:ATP-binding cassette (ABC) transporter complex"/>
    <property type="evidence" value="ECO:0007669"/>
    <property type="project" value="TreeGrafter"/>
</dbReference>
<dbReference type="InterPro" id="IPR050095">
    <property type="entry name" value="ECF_ABC_transporter_ATP-bd"/>
</dbReference>
<dbReference type="PROSITE" id="PS00211">
    <property type="entry name" value="ABC_TRANSPORTER_1"/>
    <property type="match status" value="1"/>
</dbReference>
<evidence type="ECO:0000256" key="4">
    <source>
        <dbReference type="ARBA" id="ARBA00022475"/>
    </source>
</evidence>
<evidence type="ECO:0000313" key="12">
    <source>
        <dbReference type="Proteomes" id="UP000474228"/>
    </source>
</evidence>
<dbReference type="PANTHER" id="PTHR43553:SF23">
    <property type="entry name" value="ABC TRANSPORTER ATP-BINDING COMPONENT"/>
    <property type="match status" value="1"/>
</dbReference>
<gene>
    <name evidence="11" type="ORF">GM539_01125</name>
</gene>
<evidence type="ECO:0000256" key="9">
    <source>
        <dbReference type="ARBA" id="ARBA00023136"/>
    </source>
</evidence>
<comment type="caution">
    <text evidence="11">The sequence shown here is derived from an EMBL/GenBank/DDBJ whole genome shotgun (WGS) entry which is preliminary data.</text>
</comment>
<dbReference type="RefSeq" id="WP_000229349.1">
    <property type="nucleotide sequence ID" value="NZ_AP026917.1"/>
</dbReference>
<dbReference type="FunFam" id="3.40.50.300:FF:002180">
    <property type="entry name" value="ABC transporter ATP-binding protein"/>
    <property type="match status" value="1"/>
</dbReference>
<dbReference type="SMART" id="SM00382">
    <property type="entry name" value="AAA"/>
    <property type="match status" value="2"/>
</dbReference>
<dbReference type="InterPro" id="IPR003593">
    <property type="entry name" value="AAA+_ATPase"/>
</dbReference>
<dbReference type="PANTHER" id="PTHR43553">
    <property type="entry name" value="HEAVY METAL TRANSPORTER"/>
    <property type="match status" value="1"/>
</dbReference>
<evidence type="ECO:0000256" key="6">
    <source>
        <dbReference type="ARBA" id="ARBA00022741"/>
    </source>
</evidence>
<keyword evidence="3" id="KW-0813">Transport</keyword>
<name>A0A0B7LTA5_STREE</name>
<dbReference type="SUPFAM" id="SSF52540">
    <property type="entry name" value="P-loop containing nucleoside triphosphate hydrolases"/>
    <property type="match status" value="2"/>
</dbReference>
<dbReference type="FunFam" id="3.40.50.300:FF:000224">
    <property type="entry name" value="Energy-coupling factor transporter ATP-binding protein EcfA"/>
    <property type="match status" value="1"/>
</dbReference>
<evidence type="ECO:0000256" key="10">
    <source>
        <dbReference type="ARBA" id="ARBA00025157"/>
    </source>
</evidence>
<dbReference type="GO" id="GO:0032217">
    <property type="term" value="F:riboflavin transmembrane transporter activity"/>
    <property type="evidence" value="ECO:0007669"/>
    <property type="project" value="UniProtKB-ARBA"/>
</dbReference>
<reference evidence="11 12" key="1">
    <citation type="submission" date="2019-11" db="EMBL/GenBank/DDBJ databases">
        <title>Growth characteristics of pneumococcus vary with the chemical composition of the capsule and with environmental conditions.</title>
        <authorList>
            <person name="Tothpal A."/>
            <person name="Desobry K."/>
            <person name="Joshi S."/>
            <person name="Wyllie A.L."/>
            <person name="Weinberger D.M."/>
        </authorList>
    </citation>
    <scope>NUCLEOTIDE SEQUENCE [LARGE SCALE GENOMIC DNA]</scope>
    <source>
        <strain evidence="12">pnumococcus22F</strain>
    </source>
</reference>
<dbReference type="InterPro" id="IPR015856">
    <property type="entry name" value="ABC_transpr_CbiO/EcfA_su"/>
</dbReference>
<accession>A0A0B7LTA5</accession>
<evidence type="ECO:0000256" key="8">
    <source>
        <dbReference type="ARBA" id="ARBA00022967"/>
    </source>
</evidence>
<dbReference type="InterPro" id="IPR017871">
    <property type="entry name" value="ABC_transporter-like_CS"/>
</dbReference>
<dbReference type="CDD" id="cd03225">
    <property type="entry name" value="ABC_cobalt_CbiO_domain1"/>
    <property type="match status" value="1"/>
</dbReference>
<dbReference type="InterPro" id="IPR003439">
    <property type="entry name" value="ABC_transporter-like_ATP-bd"/>
</dbReference>